<comment type="caution">
    <text evidence="1">The sequence shown here is derived from an EMBL/GenBank/DDBJ whole genome shotgun (WGS) entry which is preliminary data.</text>
</comment>
<dbReference type="SUPFAM" id="SSF56235">
    <property type="entry name" value="N-terminal nucleophile aminohydrolases (Ntn hydrolases)"/>
    <property type="match status" value="1"/>
</dbReference>
<accession>A0A6V7RTY6</accession>
<evidence type="ECO:0008006" key="5">
    <source>
        <dbReference type="Google" id="ProtNLM"/>
    </source>
</evidence>
<dbReference type="AlphaFoldDB" id="A0A6V7RTY6"/>
<dbReference type="EMBL" id="JACHFF010000001">
    <property type="protein sequence ID" value="MBB6422674.1"/>
    <property type="molecule type" value="Genomic_DNA"/>
</dbReference>
<dbReference type="InterPro" id="IPR014729">
    <property type="entry name" value="Rossmann-like_a/b/a_fold"/>
</dbReference>
<dbReference type="InterPro" id="IPR029055">
    <property type="entry name" value="Ntn_hydrolases_N"/>
</dbReference>
<name>A0A6V7RTY6_9STAP</name>
<dbReference type="Proteomes" id="UP000534001">
    <property type="component" value="Unassembled WGS sequence"/>
</dbReference>
<evidence type="ECO:0000313" key="3">
    <source>
        <dbReference type="Proteomes" id="UP000534001"/>
    </source>
</evidence>
<dbReference type="Gene3D" id="3.60.20.10">
    <property type="entry name" value="Glutamine Phosphoribosylpyrophosphate, subunit 1, domain 1"/>
    <property type="match status" value="1"/>
</dbReference>
<proteinExistence type="predicted"/>
<gene>
    <name evidence="2" type="ORF">HNR41_000600</name>
    <name evidence="1" type="ORF">JEOCOQ751_02251</name>
</gene>
<evidence type="ECO:0000313" key="1">
    <source>
        <dbReference type="EMBL" id="CAD2081944.1"/>
    </source>
</evidence>
<dbReference type="SUPFAM" id="SSF52402">
    <property type="entry name" value="Adenine nucleotide alpha hydrolases-like"/>
    <property type="match status" value="1"/>
</dbReference>
<keyword evidence="4" id="KW-1185">Reference proteome</keyword>
<dbReference type="EMBL" id="CAJEWA010000009">
    <property type="protein sequence ID" value="CAD2081944.1"/>
    <property type="molecule type" value="Genomic_DNA"/>
</dbReference>
<reference evidence="1 3" key="1">
    <citation type="submission" date="2020-07" db="EMBL/GenBank/DDBJ databases">
        <authorList>
            <person name="Criscuolo A."/>
        </authorList>
    </citation>
    <scope>NUCLEOTIDE SEQUENCE [LARGE SCALE GENOMIC DNA]</scope>
    <source>
        <strain evidence="1">CIP111751</strain>
    </source>
</reference>
<evidence type="ECO:0000313" key="4">
    <source>
        <dbReference type="Proteomes" id="UP000545588"/>
    </source>
</evidence>
<organism evidence="1 3">
    <name type="scientific">Jeotgalicoccus coquinae</name>
    <dbReference type="NCBI Taxonomy" id="709509"/>
    <lineage>
        <taxon>Bacteria</taxon>
        <taxon>Bacillati</taxon>
        <taxon>Bacillota</taxon>
        <taxon>Bacilli</taxon>
        <taxon>Bacillales</taxon>
        <taxon>Staphylococcaceae</taxon>
        <taxon>Jeotgalicoccus</taxon>
    </lineage>
</organism>
<protein>
    <recommendedName>
        <fullName evidence="5">Asparagine synthetase domain-containing protein</fullName>
    </recommendedName>
</protein>
<dbReference type="Gene3D" id="3.40.50.620">
    <property type="entry name" value="HUPs"/>
    <property type="match status" value="1"/>
</dbReference>
<reference evidence="2 4" key="2">
    <citation type="submission" date="2020-08" db="EMBL/GenBank/DDBJ databases">
        <title>Genomic Encyclopedia of Type Strains, Phase IV (KMG-IV): sequencing the most valuable type-strain genomes for metagenomic binning, comparative biology and taxonomic classification.</title>
        <authorList>
            <person name="Goeker M."/>
        </authorList>
    </citation>
    <scope>NUCLEOTIDE SEQUENCE [LARGE SCALE GENOMIC DNA]</scope>
    <source>
        <strain evidence="2 4">DSM 22419</strain>
    </source>
</reference>
<sequence length="743" mass="85255">MKGFLYLFQKKKKMHNSDSILKAIDLLKEANHSFNIKETEQMRSIIYTNEMTKKYSDYISFKHISYIGQFVDSPKIICEQLANLNEEELRNYVSNLRGAFALAISDYKNETMKFFTHIFRIDNVFYRETENEIIVGTDPLIVSAVSNENLKPEIDISNSVSFLMNGYFADEKTLFKGVELVPPNSVMDVSKDGISIQYIDNSIEEMFTIKPNKEINNAIKENYIDAFKAVPKTSSINIGVTGGKDSRLALLGLLEAGYDVKTNTRGFSDNPDVIVAEKLTQKLNLTHKINEPKILDSKGMNVNLEMKALQAMIATSGQVYGYENIKYQPEYKGNIGVTGVAALTMKGGYSNLNNLSPADPYKEMLRRFMPLEDLLVEGKSTAYKQTLKNLVTSDFQDAQYKHALFYRNGRWTSGTRLAKSYSSDMYSPYYDNVFTKSIMKIQKQYLDNGFAQYTLMNKLNGPISLMPLVGSRWGFEKNKPVKPENYTGWLNRTPMYPTTKLANYNWRNLTLPDNTIIREEFKNILLRDSKHPIYEVVDFSKLKNLLESQLTSKHLKFMWALLSLYSYINYLNGETVKSKDLNIRIPETIVNELKSTPVTFDLTFDIFSTNKSLEVISSGKKVTVKSNSSHENDKNKYLTIFNSNISNAVRNEKTLLKERKEITFNMHLSYSGQLPLRYCLIFFDSNNKKIEAKWFNRTINKNIKNLDGSSKIPDNAETYKIAVKFPNDFSGELNVDYFFSVIQ</sequence>
<dbReference type="Proteomes" id="UP000545588">
    <property type="component" value="Unassembled WGS sequence"/>
</dbReference>
<evidence type="ECO:0000313" key="2">
    <source>
        <dbReference type="EMBL" id="MBB6422674.1"/>
    </source>
</evidence>
<dbReference type="RefSeq" id="WP_184281611.1">
    <property type="nucleotide sequence ID" value="NZ_BMCO01000001.1"/>
</dbReference>